<organism evidence="1">
    <name type="scientific">Acinetobacter baumannii</name>
    <dbReference type="NCBI Taxonomy" id="470"/>
    <lineage>
        <taxon>Bacteria</taxon>
        <taxon>Pseudomonadati</taxon>
        <taxon>Pseudomonadota</taxon>
        <taxon>Gammaproteobacteria</taxon>
        <taxon>Moraxellales</taxon>
        <taxon>Moraxellaceae</taxon>
        <taxon>Acinetobacter</taxon>
        <taxon>Acinetobacter calcoaceticus/baumannii complex</taxon>
    </lineage>
</organism>
<gene>
    <name evidence="1" type="ORF">ATCC19606_10950</name>
</gene>
<evidence type="ECO:0000313" key="1">
    <source>
        <dbReference type="EMBL" id="BCA98759.1"/>
    </source>
</evidence>
<accession>A0A6F8TED7</accession>
<dbReference type="EMBL" id="AP022836">
    <property type="protein sequence ID" value="BCA98759.1"/>
    <property type="molecule type" value="Genomic_DNA"/>
</dbReference>
<reference evidence="1" key="1">
    <citation type="submission" date="2020-03" db="EMBL/GenBank/DDBJ databases">
        <title>Complete genome sequence of Acinetobacter baumannii ATCC19606T, which is a model strain for tolerization of antimicrobial agents.</title>
        <authorList>
            <person name="Tsubouchi T."/>
            <person name="Suzuki M."/>
            <person name="Niki M."/>
            <person name="Oinuma K."/>
            <person name="Niki M."/>
            <person name="Shibayama K."/>
            <person name="Kakeya H."/>
            <person name="Kaneko Y."/>
        </authorList>
    </citation>
    <scope>NUCLEOTIDE SEQUENCE</scope>
    <source>
        <strain evidence="1">ATCC19606</strain>
    </source>
</reference>
<dbReference type="GeneID" id="92894629"/>
<proteinExistence type="predicted"/>
<dbReference type="AlphaFoldDB" id="A0A6F8TED7"/>
<name>A0A6F8TED7_ACIBA</name>
<dbReference type="RefSeq" id="WP_001084984.1">
    <property type="nucleotide sequence ID" value="NZ_BBTN01000032.1"/>
</dbReference>
<sequence>MNSKALCLQANPNLYCKPIGAGMFQFYQIFEGQYFFANSANTEKAAWDLALKKLEEDKEPSHG</sequence>
<protein>
    <submittedName>
        <fullName evidence="1">Uncharacterized protein</fullName>
    </submittedName>
</protein>